<keyword evidence="1" id="KW-0472">Membrane</keyword>
<keyword evidence="1" id="KW-1133">Transmembrane helix</keyword>
<keyword evidence="3" id="KW-1185">Reference proteome</keyword>
<reference evidence="2" key="1">
    <citation type="submission" date="2020-09" db="EMBL/GenBank/DDBJ databases">
        <title>New species isolated from human feces.</title>
        <authorList>
            <person name="Kitahara M."/>
            <person name="Shigeno Y."/>
            <person name="Shime M."/>
            <person name="Matsumoto Y."/>
            <person name="Nakamura S."/>
            <person name="Motooka D."/>
            <person name="Fukuoka S."/>
            <person name="Nishikawa H."/>
            <person name="Benno Y."/>
        </authorList>
    </citation>
    <scope>NUCLEOTIDE SEQUENCE</scope>
    <source>
        <strain evidence="2">MM50</strain>
    </source>
</reference>
<sequence>MGFIYQEANAYGVEALVALERHYTPTEEKYCTAVTEAVRICDTYGIPERELVPQVRHIAAAEEYLLEHLSEDEETLQFLFTPLSGSNTCLAWFLVWDYVRPGGEKAYKYTGHTPQQRLRDIISAVGQYQEDPLPPPQQLNTGDYTPIAVEVTCDHDHTTRTETPATCTEDGSVTVVCDDCDEVLSTETLPATGHSTVVKNAKDATCTEPGYTGDKVCTVCGETGETGEVIPAAGHSYKDGKCTVCGAADPNANSGGNTGNEATDSPNTADGAAMGLWLSLMTVAALAGAVLVLGKRHRA</sequence>
<protein>
    <submittedName>
        <fullName evidence="2">Uncharacterized protein</fullName>
    </submittedName>
</protein>
<organism evidence="2 3">
    <name type="scientific">Vescimonas coprocola</name>
    <dbReference type="NCBI Taxonomy" id="2714355"/>
    <lineage>
        <taxon>Bacteria</taxon>
        <taxon>Bacillati</taxon>
        <taxon>Bacillota</taxon>
        <taxon>Clostridia</taxon>
        <taxon>Eubacteriales</taxon>
        <taxon>Oscillospiraceae</taxon>
        <taxon>Vescimonas</taxon>
    </lineage>
</organism>
<evidence type="ECO:0000313" key="3">
    <source>
        <dbReference type="Proteomes" id="UP000681035"/>
    </source>
</evidence>
<evidence type="ECO:0000313" key="2">
    <source>
        <dbReference type="EMBL" id="BCK80531.1"/>
    </source>
</evidence>
<accession>A0A810Q518</accession>
<dbReference type="Proteomes" id="UP000681035">
    <property type="component" value="Chromosome"/>
</dbReference>
<dbReference type="KEGG" id="vcop:MM50RIKEN_02940"/>
<dbReference type="EMBL" id="AP023418">
    <property type="protein sequence ID" value="BCK80531.1"/>
    <property type="molecule type" value="Genomic_DNA"/>
</dbReference>
<gene>
    <name evidence="2" type="ORF">MM50RIKEN_02940</name>
</gene>
<keyword evidence="1" id="KW-0812">Transmembrane</keyword>
<proteinExistence type="predicted"/>
<dbReference type="AlphaFoldDB" id="A0A810Q518"/>
<dbReference type="RefSeq" id="WP_213541470.1">
    <property type="nucleotide sequence ID" value="NZ_AP023418.1"/>
</dbReference>
<feature type="transmembrane region" description="Helical" evidence="1">
    <location>
        <begin position="274"/>
        <end position="294"/>
    </location>
</feature>
<name>A0A810Q518_9FIRM</name>
<evidence type="ECO:0000256" key="1">
    <source>
        <dbReference type="SAM" id="Phobius"/>
    </source>
</evidence>